<sequence length="103" mass="11796">MKKKITFIGLTFTVILIIILLFGTLTLSSDGEFPIPKNAQIEEKHSNDSYTYNWSVINSLYLIQLQLKGWKKVEQVGSKFTFENNGKTVSLITHKNGFDLIRE</sequence>
<keyword evidence="2" id="KW-1185">Reference proteome</keyword>
<accession>A0ABW4VW68</accession>
<dbReference type="RefSeq" id="WP_377555152.1">
    <property type="nucleotide sequence ID" value="NZ_JBHUHQ010000008.1"/>
</dbReference>
<reference evidence="2" key="1">
    <citation type="journal article" date="2019" name="Int. J. Syst. Evol. Microbiol.">
        <title>The Global Catalogue of Microorganisms (GCM) 10K type strain sequencing project: providing services to taxonomists for standard genome sequencing and annotation.</title>
        <authorList>
            <consortium name="The Broad Institute Genomics Platform"/>
            <consortium name="The Broad Institute Genome Sequencing Center for Infectious Disease"/>
            <person name="Wu L."/>
            <person name="Ma J."/>
        </authorList>
    </citation>
    <scope>NUCLEOTIDE SEQUENCE [LARGE SCALE GENOMIC DNA]</scope>
    <source>
        <strain evidence="2">R28</strain>
    </source>
</reference>
<comment type="caution">
    <text evidence="1">The sequence shown here is derived from an EMBL/GenBank/DDBJ whole genome shotgun (WGS) entry which is preliminary data.</text>
</comment>
<organism evidence="1 2">
    <name type="scientific">Ornithinibacillus salinisoli</name>
    <dbReference type="NCBI Taxonomy" id="1848459"/>
    <lineage>
        <taxon>Bacteria</taxon>
        <taxon>Bacillati</taxon>
        <taxon>Bacillota</taxon>
        <taxon>Bacilli</taxon>
        <taxon>Bacillales</taxon>
        <taxon>Bacillaceae</taxon>
        <taxon>Ornithinibacillus</taxon>
    </lineage>
</organism>
<dbReference type="Proteomes" id="UP001597383">
    <property type="component" value="Unassembled WGS sequence"/>
</dbReference>
<name>A0ABW4VW68_9BACI</name>
<protein>
    <submittedName>
        <fullName evidence="1">Uncharacterized protein</fullName>
    </submittedName>
</protein>
<gene>
    <name evidence="1" type="ORF">ACFSJF_03935</name>
</gene>
<evidence type="ECO:0000313" key="2">
    <source>
        <dbReference type="Proteomes" id="UP001597383"/>
    </source>
</evidence>
<evidence type="ECO:0000313" key="1">
    <source>
        <dbReference type="EMBL" id="MFD2043424.1"/>
    </source>
</evidence>
<dbReference type="EMBL" id="JBHUHQ010000008">
    <property type="protein sequence ID" value="MFD2043424.1"/>
    <property type="molecule type" value="Genomic_DNA"/>
</dbReference>
<proteinExistence type="predicted"/>